<dbReference type="InterPro" id="IPR027417">
    <property type="entry name" value="P-loop_NTPase"/>
</dbReference>
<keyword evidence="2" id="KW-1185">Reference proteome</keyword>
<reference evidence="1 2" key="1">
    <citation type="submission" date="2021-09" db="EMBL/GenBank/DDBJ databases">
        <title>Whole genome sequence of Nocardioides sp. GBK3QG-3.</title>
        <authorList>
            <person name="Tuo L."/>
        </authorList>
    </citation>
    <scope>NUCLEOTIDE SEQUENCE [LARGE SCALE GENOMIC DNA]</scope>
    <source>
        <strain evidence="1 2">GBK3QG-3</strain>
    </source>
</reference>
<dbReference type="Gene3D" id="3.40.50.300">
    <property type="entry name" value="P-loop containing nucleotide triphosphate hydrolases"/>
    <property type="match status" value="1"/>
</dbReference>
<evidence type="ECO:0000313" key="1">
    <source>
        <dbReference type="EMBL" id="MBZ5739037.1"/>
    </source>
</evidence>
<gene>
    <name evidence="1" type="ORF">K8U61_12745</name>
</gene>
<dbReference type="PANTHER" id="PTHR36451:SF1">
    <property type="entry name" value="OMEGA-HYDROXY-BETA-DIHYDROMENAQUINONE-9 SULFOTRANSFERASE STF3"/>
    <property type="match status" value="1"/>
</dbReference>
<dbReference type="Pfam" id="PF13469">
    <property type="entry name" value="Sulfotransfer_3"/>
    <property type="match status" value="1"/>
</dbReference>
<name>A0ABS7UE30_9ACTN</name>
<dbReference type="PANTHER" id="PTHR36451">
    <property type="entry name" value="PAPS-DEPENDENT SULFOTRANSFERASE STF3"/>
    <property type="match status" value="1"/>
</dbReference>
<dbReference type="EMBL" id="JAIQZJ010000007">
    <property type="protein sequence ID" value="MBZ5739037.1"/>
    <property type="molecule type" value="Genomic_DNA"/>
</dbReference>
<evidence type="ECO:0000313" key="2">
    <source>
        <dbReference type="Proteomes" id="UP000780875"/>
    </source>
</evidence>
<dbReference type="RefSeq" id="WP_224123410.1">
    <property type="nucleotide sequence ID" value="NZ_JAIQZJ010000007.1"/>
</dbReference>
<dbReference type="SUPFAM" id="SSF52540">
    <property type="entry name" value="P-loop containing nucleoside triphosphate hydrolases"/>
    <property type="match status" value="1"/>
</dbReference>
<comment type="caution">
    <text evidence="1">The sequence shown here is derived from an EMBL/GenBank/DDBJ whole genome shotgun (WGS) entry which is preliminary data.</text>
</comment>
<organism evidence="1 2">
    <name type="scientific">Nocardioides mangrovi</name>
    <dbReference type="NCBI Taxonomy" id="2874580"/>
    <lineage>
        <taxon>Bacteria</taxon>
        <taxon>Bacillati</taxon>
        <taxon>Actinomycetota</taxon>
        <taxon>Actinomycetes</taxon>
        <taxon>Propionibacteriales</taxon>
        <taxon>Nocardioidaceae</taxon>
        <taxon>Nocardioides</taxon>
    </lineage>
</organism>
<proteinExistence type="predicted"/>
<dbReference type="Proteomes" id="UP000780875">
    <property type="component" value="Unassembled WGS sequence"/>
</dbReference>
<protein>
    <submittedName>
        <fullName evidence="1">Sulfotransferase</fullName>
    </submittedName>
</protein>
<sequence length="394" mass="43977">MKAQELIDGAVDATGLSDFGDDELFGGDGWRAALDVLVASFDDEARLNDIGQVMVPGELTGYLVNRLGLVAHHRAHPDLRERPITAPLVIIGQARTGTTMLFDMLAQDPAHRVPQTWEVDQPLPPPRTETYLTDPRIAVSDATFELVDSVIPEFRAVHQLGAQLAQECVRITGSCFTSAIFPTQYRVPSYLDWLLHDAVDDGHIAASYTWHRRFLEVLQSEAPGHRWLLKTPFHSWTLPQLVAEYPDALLVQTHRDPAKVMASTTSLLATLRQLGSSEIEYQELATEFYEIILGGLERTVDARLDGTIAPDQVVDLQFDHVMAEPLAGARAVYDGFGWDFTPDLGARMSEFLRTHEREGHGHPYTFESTGLDLDRVRTDTARYVAHFGVPIEQR</sequence>
<dbReference type="InterPro" id="IPR052736">
    <property type="entry name" value="Stf3_sulfotransferase"/>
</dbReference>
<accession>A0ABS7UE30</accession>